<sequence>MTRYESKKKLLDWQRIQRLGRRRVDKATKDPVARSKLLQEARLPVSSLGSPSLHSSYDDTGTSENITPVQLPSFLLGSPDSGSQAPASKPGYSFFMFPPEIRDMVYQYAVQYPTCLDLFASYYSRKEKRSRFACSGTKVELHTPTVLLLCKQITREALTTLRSQSFVIDRIPPFIHGYHLPLPITDFISIPTLQNIRFFEFKVAVGEGNYGSAHVWRHVLENVLDAWAQKNSVVRLGVMIKLCNLAAEGLWWWELQEYEILVDKIKNFEFRHAAKPGTVQYEHWILDVYYAYRTGYRMDSNYRSARIPAARWLEVRFEQWDSGQDVWERGSYFDVARLGKEETK</sequence>
<keyword evidence="2" id="KW-1185">Reference proteome</keyword>
<gene>
    <name evidence="1" type="ORF">DL764_007596</name>
</gene>
<dbReference type="Proteomes" id="UP000293360">
    <property type="component" value="Unassembled WGS sequence"/>
</dbReference>
<dbReference type="OrthoDB" id="3510794at2759"/>
<dbReference type="EMBL" id="QJNU01000533">
    <property type="protein sequence ID" value="RYO95844.1"/>
    <property type="molecule type" value="Genomic_DNA"/>
</dbReference>
<evidence type="ECO:0000313" key="1">
    <source>
        <dbReference type="EMBL" id="RYO95844.1"/>
    </source>
</evidence>
<name>A0A4Q4SZS4_9PEZI</name>
<organism evidence="1 2">
    <name type="scientific">Monosporascus ibericus</name>
    <dbReference type="NCBI Taxonomy" id="155417"/>
    <lineage>
        <taxon>Eukaryota</taxon>
        <taxon>Fungi</taxon>
        <taxon>Dikarya</taxon>
        <taxon>Ascomycota</taxon>
        <taxon>Pezizomycotina</taxon>
        <taxon>Sordariomycetes</taxon>
        <taxon>Xylariomycetidae</taxon>
        <taxon>Xylariales</taxon>
        <taxon>Xylariales incertae sedis</taxon>
        <taxon>Monosporascus</taxon>
    </lineage>
</organism>
<accession>A0A4Q4SZS4</accession>
<comment type="caution">
    <text evidence="1">The sequence shown here is derived from an EMBL/GenBank/DDBJ whole genome shotgun (WGS) entry which is preliminary data.</text>
</comment>
<dbReference type="AlphaFoldDB" id="A0A4Q4SZS4"/>
<protein>
    <submittedName>
        <fullName evidence="1">Uncharacterized protein</fullName>
    </submittedName>
</protein>
<reference evidence="1 2" key="1">
    <citation type="submission" date="2018-06" db="EMBL/GenBank/DDBJ databases">
        <title>Complete Genomes of Monosporascus.</title>
        <authorList>
            <person name="Robinson A.J."/>
            <person name="Natvig D.O."/>
        </authorList>
    </citation>
    <scope>NUCLEOTIDE SEQUENCE [LARGE SCALE GENOMIC DNA]</scope>
    <source>
        <strain evidence="1 2">CBS 110550</strain>
    </source>
</reference>
<evidence type="ECO:0000313" key="2">
    <source>
        <dbReference type="Proteomes" id="UP000293360"/>
    </source>
</evidence>
<proteinExistence type="predicted"/>
<dbReference type="STRING" id="155417.A0A4Q4SZS4"/>